<dbReference type="Pfam" id="PF01369">
    <property type="entry name" value="Sec7"/>
    <property type="match status" value="1"/>
</dbReference>
<keyword evidence="12" id="KW-1185">Reference proteome</keyword>
<feature type="compositionally biased region" description="Polar residues" evidence="8">
    <location>
        <begin position="554"/>
        <end position="565"/>
    </location>
</feature>
<proteinExistence type="inferred from homology"/>
<feature type="compositionally biased region" description="Basic and acidic residues" evidence="8">
    <location>
        <begin position="1015"/>
        <end position="1030"/>
    </location>
</feature>
<dbReference type="GO" id="GO:0006487">
    <property type="term" value="P:protein N-linked glycosylation"/>
    <property type="evidence" value="ECO:0007669"/>
    <property type="project" value="TreeGrafter"/>
</dbReference>
<feature type="compositionally biased region" description="Low complexity" evidence="8">
    <location>
        <begin position="540"/>
        <end position="553"/>
    </location>
</feature>
<evidence type="ECO:0000256" key="8">
    <source>
        <dbReference type="SAM" id="MobiDB-lite"/>
    </source>
</evidence>
<comment type="caution">
    <text evidence="11">The sequence shown here is derived from an EMBL/GenBank/DDBJ whole genome shotgun (WGS) entry which is preliminary data.</text>
</comment>
<evidence type="ECO:0000313" key="11">
    <source>
        <dbReference type="EMBL" id="KAF5872439.1"/>
    </source>
</evidence>
<dbReference type="GeneID" id="59259867"/>
<dbReference type="InterPro" id="IPR056604">
    <property type="entry name" value="GBF1-like_TPR"/>
</dbReference>
<dbReference type="InterPro" id="IPR000904">
    <property type="entry name" value="Sec7_dom"/>
</dbReference>
<feature type="region of interest" description="Disordered" evidence="8">
    <location>
        <begin position="533"/>
        <end position="586"/>
    </location>
</feature>
<dbReference type="EMBL" id="JABFCT010000010">
    <property type="protein sequence ID" value="KAF5872439.1"/>
    <property type="molecule type" value="Genomic_DNA"/>
</dbReference>
<dbReference type="FunFam" id="3.90.550.10:FF:000017">
    <property type="entry name" value="Mannan polymerase II complex ANP1 subunit"/>
    <property type="match status" value="1"/>
</dbReference>
<comment type="subcellular location">
    <subcellularLocation>
        <location evidence="1">Golgi apparatus membrane</location>
        <topology evidence="1">Single-pass type II membrane protein</topology>
    </subcellularLocation>
</comment>
<feature type="region of interest" description="Disordered" evidence="8">
    <location>
        <begin position="1777"/>
        <end position="1796"/>
    </location>
</feature>
<dbReference type="PANTHER" id="PTHR43083:SF2">
    <property type="entry name" value="MANNAN POLYMERASE II COMPLEX ANP1 SUBUNIT"/>
    <property type="match status" value="1"/>
</dbReference>
<evidence type="ECO:0000256" key="5">
    <source>
        <dbReference type="ARBA" id="ARBA00023034"/>
    </source>
</evidence>
<evidence type="ECO:0000256" key="2">
    <source>
        <dbReference type="ARBA" id="ARBA00022692"/>
    </source>
</evidence>
<feature type="region of interest" description="Disordered" evidence="8">
    <location>
        <begin position="789"/>
        <end position="835"/>
    </location>
</feature>
<name>A0A8H6ARS1_9HELO</name>
<dbReference type="InterPro" id="IPR032691">
    <property type="entry name" value="Mon2/Sec7/BIG1-like_HUS"/>
</dbReference>
<evidence type="ECO:0000256" key="3">
    <source>
        <dbReference type="ARBA" id="ARBA00022968"/>
    </source>
</evidence>
<dbReference type="Pfam" id="PF03452">
    <property type="entry name" value="Anp1"/>
    <property type="match status" value="1"/>
</dbReference>
<organism evidence="11 12">
    <name type="scientific">Botrytis fragariae</name>
    <dbReference type="NCBI Taxonomy" id="1964551"/>
    <lineage>
        <taxon>Eukaryota</taxon>
        <taxon>Fungi</taxon>
        <taxon>Dikarya</taxon>
        <taxon>Ascomycota</taxon>
        <taxon>Pezizomycotina</taxon>
        <taxon>Leotiomycetes</taxon>
        <taxon>Helotiales</taxon>
        <taxon>Sclerotiniaceae</taxon>
        <taxon>Botrytis</taxon>
    </lineage>
</organism>
<dbReference type="GO" id="GO:0000009">
    <property type="term" value="F:alpha-1,6-mannosyltransferase activity"/>
    <property type="evidence" value="ECO:0007669"/>
    <property type="project" value="TreeGrafter"/>
</dbReference>
<dbReference type="GO" id="GO:0000136">
    <property type="term" value="C:mannan polymerase complex"/>
    <property type="evidence" value="ECO:0007669"/>
    <property type="project" value="TreeGrafter"/>
</dbReference>
<dbReference type="InterPro" id="IPR016024">
    <property type="entry name" value="ARM-type_fold"/>
</dbReference>
<evidence type="ECO:0000313" key="12">
    <source>
        <dbReference type="Proteomes" id="UP000531561"/>
    </source>
</evidence>
<evidence type="ECO:0000256" key="9">
    <source>
        <dbReference type="SAM" id="Phobius"/>
    </source>
</evidence>
<dbReference type="SUPFAM" id="SSF53448">
    <property type="entry name" value="Nucleotide-diphospho-sugar transferases"/>
    <property type="match status" value="1"/>
</dbReference>
<feature type="compositionally biased region" description="Low complexity" evidence="8">
    <location>
        <begin position="811"/>
        <end position="830"/>
    </location>
</feature>
<evidence type="ECO:0000259" key="10">
    <source>
        <dbReference type="PROSITE" id="PS50190"/>
    </source>
</evidence>
<dbReference type="GO" id="GO:0000032">
    <property type="term" value="P:cell wall mannoprotein biosynthetic process"/>
    <property type="evidence" value="ECO:0007669"/>
    <property type="project" value="TreeGrafter"/>
</dbReference>
<evidence type="ECO:0000256" key="6">
    <source>
        <dbReference type="ARBA" id="ARBA00023136"/>
    </source>
</evidence>
<dbReference type="GO" id="GO:0005085">
    <property type="term" value="F:guanyl-nucleotide exchange factor activity"/>
    <property type="evidence" value="ECO:0007669"/>
    <property type="project" value="InterPro"/>
</dbReference>
<dbReference type="Gene3D" id="1.10.220.20">
    <property type="match status" value="1"/>
</dbReference>
<dbReference type="SUPFAM" id="SSF48425">
    <property type="entry name" value="Sec7 domain"/>
    <property type="match status" value="1"/>
</dbReference>
<feature type="domain" description="SEC7" evidence="10">
    <location>
        <begin position="1123"/>
        <end position="1312"/>
    </location>
</feature>
<feature type="compositionally biased region" description="Polar residues" evidence="8">
    <location>
        <begin position="474"/>
        <end position="492"/>
    </location>
</feature>
<dbReference type="PROSITE" id="PS50190">
    <property type="entry name" value="SEC7"/>
    <property type="match status" value="1"/>
</dbReference>
<feature type="compositionally biased region" description="Basic and acidic residues" evidence="8">
    <location>
        <begin position="401"/>
        <end position="425"/>
    </location>
</feature>
<dbReference type="SUPFAM" id="SSF48371">
    <property type="entry name" value="ARM repeat"/>
    <property type="match status" value="1"/>
</dbReference>
<keyword evidence="3" id="KW-0735">Signal-anchor</keyword>
<dbReference type="GO" id="GO:0032012">
    <property type="term" value="P:regulation of ARF protein signal transduction"/>
    <property type="evidence" value="ECO:0007669"/>
    <property type="project" value="InterPro"/>
</dbReference>
<keyword evidence="4 9" id="KW-1133">Transmembrane helix</keyword>
<keyword evidence="2 9" id="KW-0812">Transmembrane</keyword>
<keyword evidence="6 9" id="KW-0472">Membrane</keyword>
<feature type="compositionally biased region" description="Basic and acidic residues" evidence="8">
    <location>
        <begin position="432"/>
        <end position="473"/>
    </location>
</feature>
<dbReference type="InterPro" id="IPR029044">
    <property type="entry name" value="Nucleotide-diphossugar_trans"/>
</dbReference>
<feature type="region of interest" description="Disordered" evidence="8">
    <location>
        <begin position="994"/>
        <end position="1030"/>
    </location>
</feature>
<dbReference type="CDD" id="cd00171">
    <property type="entry name" value="Sec7"/>
    <property type="match status" value="1"/>
</dbReference>
<dbReference type="InterPro" id="IPR052086">
    <property type="entry name" value="Mannan_Polymerase_Subunit"/>
</dbReference>
<gene>
    <name evidence="11" type="ORF">Bfra_005798</name>
</gene>
<dbReference type="OrthoDB" id="10258608at2759"/>
<accession>A0A8H6ARS1</accession>
<dbReference type="Pfam" id="PF12783">
    <property type="entry name" value="Sec7-like_HUS"/>
    <property type="match status" value="1"/>
</dbReference>
<dbReference type="RefSeq" id="XP_037191385.1">
    <property type="nucleotide sequence ID" value="XM_037336175.1"/>
</dbReference>
<evidence type="ECO:0000256" key="7">
    <source>
        <dbReference type="ARBA" id="ARBA00037964"/>
    </source>
</evidence>
<feature type="transmembrane region" description="Helical" evidence="9">
    <location>
        <begin position="49"/>
        <end position="68"/>
    </location>
</feature>
<evidence type="ECO:0000256" key="4">
    <source>
        <dbReference type="ARBA" id="ARBA00022989"/>
    </source>
</evidence>
<dbReference type="SMART" id="SM00222">
    <property type="entry name" value="Sec7"/>
    <property type="match status" value="1"/>
</dbReference>
<comment type="similarity">
    <text evidence="7">Belongs to the ANP1/MMN9/VAN1 family.</text>
</comment>
<dbReference type="InterPro" id="IPR023394">
    <property type="entry name" value="Sec7_C_sf"/>
</dbReference>
<protein>
    <submittedName>
        <fullName evidence="11">Putative sec7 domain-containing protein</fullName>
    </submittedName>
</protein>
<dbReference type="Proteomes" id="UP000531561">
    <property type="component" value="Unassembled WGS sequence"/>
</dbReference>
<reference evidence="11 12" key="1">
    <citation type="journal article" date="2020" name="Phytopathology">
        <title>A high-quality genome resource of Botrytis fragariae, a new and rapidly spreading fungal pathogen causing strawberry gray mold in the U.S.A.</title>
        <authorList>
            <person name="Wu Y."/>
            <person name="Saski C.A."/>
            <person name="Schnabel G."/>
            <person name="Xiao S."/>
            <person name="Hu M."/>
        </authorList>
    </citation>
    <scope>NUCLEOTIDE SEQUENCE [LARGE SCALE GENOMIC DNA]</scope>
    <source>
        <strain evidence="11 12">BVB16</strain>
    </source>
</reference>
<feature type="region of interest" description="Disordered" evidence="8">
    <location>
        <begin position="401"/>
        <end position="492"/>
    </location>
</feature>
<dbReference type="Pfam" id="PF23325">
    <property type="entry name" value="TPR_28"/>
    <property type="match status" value="1"/>
</dbReference>
<keyword evidence="5" id="KW-0333">Golgi apparatus</keyword>
<sequence length="2055" mass="228086">MMPRHQATAYSNGYPRKSDPYSKSDTYSISPHRFQPRTSPPALRRRRQLLVRLTLVLVFALVVGLFIWPGAAVLPVLSFGLISSGEDFQLETVRYYDLSNVQGTARGWEREERILLCAPLRDAEPHLPMFFAHLRNFTYPHHLIDLAFLVSDSKDNTLSLLSELLEKLQADEDPKQPYGEISIIEKDFGQKVNQDVESRHGFAAQASRRKLMAQARNWLLSAALRPYHSWVYWRDVDVETAPFTILEDLMRHNKDVIVPNVWRPLPDWLGGEQPYDLNSWQESETALALADTLDEDAVIVEGYAEYATWRPHLAYLRDPYGDPDMEMDIDGVGGVSILAKAKVFRSGVHFPAFSFEKHAETEGFGKMAKRMKFSVVGLPHYTIWHLYEPSVDDIRHMEEMEQERIARENEEKEKAERNKKMKEQFDDPTPQWEKDKNVIADEALKEKKEKEKAEVKAKEDDGAAKAPDSKAEETSATSPKPHSTSSTALRQSIDSVAPQRLNGSMASNTSMISVAVDPVTLIIQECRAVTSAMRKHPRWAHSSASSILGGHSSPLSAGVQNSRPSTPRDEPGTRRAPKGSVVSEGNDDAGLAIRWGLRGKKGKSMQDNPLMAGFQRLRQELTGCKDIHTFDAPSLLHPFLQVMVIENPATPSPITTLALAAIIKFFSYNLISPSSPRLSQAMQSLSAAMTNCRFEARDTVAEEKVYQKILKLMEGMLSGPGGDLLSDGSVCKMMETNLNMCCQPQLSELFRGTAEMTMAKMCQIIFERLKHLEIEAGDDLEALDEKTKEDMDTVKMAPSAASTSAITKLTASPAGSRPPSSSFDTSRPSSAMEKVPLLESSSEAGIVAPASEASDDTPSKPYSLPSICELFRALIDLLDPHDRKHADPLRVIALRMINVALEIAGPSIAKHPALANLAEDRLCRYLFQLVRSDNMAILQESLIVAGTLLSTCRGVLKLQQELFLSYLVACLHPRVEIPRERGIDPSLYAGIPQAPKLVKPPPSQASSGRSTPVPVKDRRTLGLEGGSRKPDAREAMVESVGALARIPSYMAELYVNYDCEIDRSDICEDMVGLLSRNAIPDSATWSTTSVPPLCLDALLGFVQFIADRLGDEPKYDGYPDQATLREQKRRKKIIIQGTVKFNESPKAGIAFLASQGIIDDPRDAKTVANFLKGTSRIDKKQLGEFISKKGNEPILEALMDSFDFENKRVDEALRELLETFRLPGESALIERIISTFAENYCSGTLPEGIADKDSVYVLTYAIIMLNTDQHNPNMKGKRMELENFARNLRGVNGGQDFAPQYLQDIYESIKSNEIILPDEHDNKHAFDYAWKELLLKTASAGDLTICNTNIFDADMFAATWKPVVATLSYVFMSATDDAVFERVITGFDQCVRIAAKHGLTEVIDQVVYCLSHITTLATEIPSSTTLNTEIQVGENSVMVSELAVKFGRDVKAQLATVVLFRVVLGSESVIGESWKHISRICMDIAPIPLQNPSQVIDRGAKPSDTGLFSAFASYITSYAADDPPEPSDEELESTLCTVDCVNACFMGDVFANVVNMPIDSLRPLIQALISQLPDDPSSVVISVKSEVEPPSSPTNGINGAPSGPVYDPSMVYILELCTVLAMRDNETTNAFGAEVAEALQNVLRNSASWHPLMVSRTIFYLLHLLHASYEQSYIRVPVVLHAISSFKKDLFEKSATFVLQGLTQCIKEPGPLRNEIMTSPDFWVILKNLATSPSSASAVFEILEGVAIGSPPTIMADNYESAVKLLNDFATAGSVGSTVEQKQDKRTRRGQPVKQPKPQVVDAVVARGVKAITMIYSLTSRIPVLMEQSHLESKEAWANYWSPIFMALTTQCTNPCREIRHQAFSSLQRSLLSPELTSGDHEEWTAIFGEVLFPLITRLLKPEVYSSDPIGMSETRVQAATLLCRIFLHYLVLLSKWEGMLDLWIKILDIMDRLMNSGQGDSLEEAVPESLKNVLLVMSSSGYLVPRSQDETQEKLWTETWKRIDRFLPDLRKEIDLEGPGVEENIKGKENEILATNVKSDTEAGVEQEKTDIKV</sequence>
<dbReference type="Gene3D" id="3.90.550.10">
    <property type="entry name" value="Spore Coat Polysaccharide Biosynthesis Protein SpsA, Chain A"/>
    <property type="match status" value="1"/>
</dbReference>
<dbReference type="InterPro" id="IPR035999">
    <property type="entry name" value="Sec7_dom_sf"/>
</dbReference>
<evidence type="ECO:0000256" key="1">
    <source>
        <dbReference type="ARBA" id="ARBA00004323"/>
    </source>
</evidence>
<dbReference type="PANTHER" id="PTHR43083">
    <property type="entry name" value="MANNAN POLYMERASE II"/>
    <property type="match status" value="1"/>
</dbReference>
<feature type="compositionally biased region" description="Polar residues" evidence="8">
    <location>
        <begin position="800"/>
        <end position="810"/>
    </location>
</feature>
<dbReference type="Gene3D" id="1.10.1000.11">
    <property type="entry name" value="Arf Nucleotide-binding Site Opener,domain 2"/>
    <property type="match status" value="1"/>
</dbReference>
<dbReference type="GO" id="GO:0016192">
    <property type="term" value="P:vesicle-mediated transport"/>
    <property type="evidence" value="ECO:0007669"/>
    <property type="project" value="UniProtKB-ARBA"/>
</dbReference>
<feature type="region of interest" description="Disordered" evidence="8">
    <location>
        <begin position="1"/>
        <end position="39"/>
    </location>
</feature>